<protein>
    <submittedName>
        <fullName evidence="9">EAL domain-containing protein (Putative c-di-GMP-specific phosphodiesterase class I)</fullName>
    </submittedName>
</protein>
<evidence type="ECO:0000256" key="3">
    <source>
        <dbReference type="ARBA" id="ARBA00023015"/>
    </source>
</evidence>
<dbReference type="Gene3D" id="3.40.50.2300">
    <property type="match status" value="1"/>
</dbReference>
<name>A0A4R7PA70_9GAMM</name>
<dbReference type="PANTHER" id="PTHR48111">
    <property type="entry name" value="REGULATOR OF RPOS"/>
    <property type="match status" value="1"/>
</dbReference>
<evidence type="ECO:0000313" key="10">
    <source>
        <dbReference type="Proteomes" id="UP000295341"/>
    </source>
</evidence>
<keyword evidence="10" id="KW-1185">Reference proteome</keyword>
<dbReference type="PANTHER" id="PTHR48111:SF1">
    <property type="entry name" value="TWO-COMPONENT RESPONSE REGULATOR ORR33"/>
    <property type="match status" value="1"/>
</dbReference>
<dbReference type="PROSITE" id="PS50883">
    <property type="entry name" value="EAL"/>
    <property type="match status" value="1"/>
</dbReference>
<dbReference type="InterPro" id="IPR001633">
    <property type="entry name" value="EAL_dom"/>
</dbReference>
<dbReference type="CDD" id="cd00156">
    <property type="entry name" value="REC"/>
    <property type="match status" value="1"/>
</dbReference>
<dbReference type="InterPro" id="IPR011006">
    <property type="entry name" value="CheY-like_superfamily"/>
</dbReference>
<dbReference type="SUPFAM" id="SSF141868">
    <property type="entry name" value="EAL domain-like"/>
    <property type="match status" value="1"/>
</dbReference>
<dbReference type="AlphaFoldDB" id="A0A4R7PA70"/>
<dbReference type="Pfam" id="PF00072">
    <property type="entry name" value="Response_reg"/>
    <property type="match status" value="1"/>
</dbReference>
<sequence>MGVLLLEDSPADSRLLVESLRDQTTSGNLVIQTVRRLADALRELKRFHFSCVLVDLGLPDGEGVRNVARIREADPNVAIVVLTGLADERAAEEAFELGAQDYLIKGQRLGDELLAFVRLAIAKRHSQVGEATTPADTDAAAAGSVLSYQPWVDLSRGSFGGVHVGLSGEISNLSTALGAFRGWHGPGFEDVTLAMSIPANWLPRLASQLAARMGQADVKPAKVALRLEASEIGIEPSMVDNLRTLRATGTQIWLEGWRPATALLERLVELPLDGIVIDARAVDAITRDAQEPALRFVRATLALGGALGLDVIADGVALAEQHSRLFMVGCTQMQGARFCQPEPAEELPARWRKGAWGLER</sequence>
<keyword evidence="1 6" id="KW-0597">Phosphoprotein</keyword>
<keyword evidence="2" id="KW-0902">Two-component regulatory system</keyword>
<dbReference type="RefSeq" id="WP_133879557.1">
    <property type="nucleotide sequence ID" value="NZ_MWIN01000022.1"/>
</dbReference>
<dbReference type="EMBL" id="SOBT01000008">
    <property type="protein sequence ID" value="TDU30923.1"/>
    <property type="molecule type" value="Genomic_DNA"/>
</dbReference>
<proteinExistence type="predicted"/>
<dbReference type="GO" id="GO:0006355">
    <property type="term" value="P:regulation of DNA-templated transcription"/>
    <property type="evidence" value="ECO:0007669"/>
    <property type="project" value="TreeGrafter"/>
</dbReference>
<dbReference type="GO" id="GO:0000976">
    <property type="term" value="F:transcription cis-regulatory region binding"/>
    <property type="evidence" value="ECO:0007669"/>
    <property type="project" value="TreeGrafter"/>
</dbReference>
<dbReference type="PROSITE" id="PS50110">
    <property type="entry name" value="RESPONSE_REGULATORY"/>
    <property type="match status" value="1"/>
</dbReference>
<keyword evidence="3" id="KW-0805">Transcription regulation</keyword>
<evidence type="ECO:0000259" key="7">
    <source>
        <dbReference type="PROSITE" id="PS50110"/>
    </source>
</evidence>
<dbReference type="Gene3D" id="3.20.20.450">
    <property type="entry name" value="EAL domain"/>
    <property type="match status" value="1"/>
</dbReference>
<dbReference type="Proteomes" id="UP000295341">
    <property type="component" value="Unassembled WGS sequence"/>
</dbReference>
<evidence type="ECO:0000256" key="6">
    <source>
        <dbReference type="PROSITE-ProRule" id="PRU00169"/>
    </source>
</evidence>
<dbReference type="GO" id="GO:0000156">
    <property type="term" value="F:phosphorelay response regulator activity"/>
    <property type="evidence" value="ECO:0007669"/>
    <property type="project" value="TreeGrafter"/>
</dbReference>
<keyword evidence="5" id="KW-0804">Transcription</keyword>
<feature type="domain" description="Response regulatory" evidence="7">
    <location>
        <begin position="2"/>
        <end position="120"/>
    </location>
</feature>
<dbReference type="SMART" id="SM00052">
    <property type="entry name" value="EAL"/>
    <property type="match status" value="1"/>
</dbReference>
<evidence type="ECO:0000313" key="9">
    <source>
        <dbReference type="EMBL" id="TDU30923.1"/>
    </source>
</evidence>
<evidence type="ECO:0000256" key="2">
    <source>
        <dbReference type="ARBA" id="ARBA00023012"/>
    </source>
</evidence>
<feature type="domain" description="EAL" evidence="8">
    <location>
        <begin position="78"/>
        <end position="355"/>
    </location>
</feature>
<evidence type="ECO:0000256" key="5">
    <source>
        <dbReference type="ARBA" id="ARBA00023163"/>
    </source>
</evidence>
<evidence type="ECO:0000256" key="1">
    <source>
        <dbReference type="ARBA" id="ARBA00022553"/>
    </source>
</evidence>
<accession>A0A4R7PA70</accession>
<dbReference type="SUPFAM" id="SSF52172">
    <property type="entry name" value="CheY-like"/>
    <property type="match status" value="1"/>
</dbReference>
<dbReference type="GO" id="GO:0032993">
    <property type="term" value="C:protein-DNA complex"/>
    <property type="evidence" value="ECO:0007669"/>
    <property type="project" value="TreeGrafter"/>
</dbReference>
<evidence type="ECO:0000256" key="4">
    <source>
        <dbReference type="ARBA" id="ARBA00023125"/>
    </source>
</evidence>
<feature type="modified residue" description="4-aspartylphosphate" evidence="6">
    <location>
        <position position="55"/>
    </location>
</feature>
<evidence type="ECO:0000259" key="8">
    <source>
        <dbReference type="PROSITE" id="PS50883"/>
    </source>
</evidence>
<dbReference type="SMART" id="SM00448">
    <property type="entry name" value="REC"/>
    <property type="match status" value="1"/>
</dbReference>
<comment type="caution">
    <text evidence="9">The sequence shown here is derived from an EMBL/GenBank/DDBJ whole genome shotgun (WGS) entry which is preliminary data.</text>
</comment>
<dbReference type="InterPro" id="IPR039420">
    <property type="entry name" value="WalR-like"/>
</dbReference>
<dbReference type="GO" id="GO:0005829">
    <property type="term" value="C:cytosol"/>
    <property type="evidence" value="ECO:0007669"/>
    <property type="project" value="TreeGrafter"/>
</dbReference>
<dbReference type="InterPro" id="IPR035919">
    <property type="entry name" value="EAL_sf"/>
</dbReference>
<gene>
    <name evidence="9" type="ORF">DFR24_0280</name>
</gene>
<dbReference type="InterPro" id="IPR001789">
    <property type="entry name" value="Sig_transdc_resp-reg_receiver"/>
</dbReference>
<keyword evidence="4" id="KW-0238">DNA-binding</keyword>
<reference evidence="9 10" key="1">
    <citation type="submission" date="2019-03" db="EMBL/GenBank/DDBJ databases">
        <title>Genomic Encyclopedia of Type Strains, Phase IV (KMG-IV): sequencing the most valuable type-strain genomes for metagenomic binning, comparative biology and taxonomic classification.</title>
        <authorList>
            <person name="Goeker M."/>
        </authorList>
    </citation>
    <scope>NUCLEOTIDE SEQUENCE [LARGE SCALE GENOMIC DNA]</scope>
    <source>
        <strain evidence="9 10">DSM 26377</strain>
    </source>
</reference>
<dbReference type="OrthoDB" id="5637927at2"/>
<dbReference type="Pfam" id="PF00563">
    <property type="entry name" value="EAL"/>
    <property type="match status" value="1"/>
</dbReference>
<organism evidence="9 10">
    <name type="scientific">Panacagrimonas perspica</name>
    <dbReference type="NCBI Taxonomy" id="381431"/>
    <lineage>
        <taxon>Bacteria</taxon>
        <taxon>Pseudomonadati</taxon>
        <taxon>Pseudomonadota</taxon>
        <taxon>Gammaproteobacteria</taxon>
        <taxon>Nevskiales</taxon>
        <taxon>Nevskiaceae</taxon>
        <taxon>Panacagrimonas</taxon>
    </lineage>
</organism>